<sequence>MSMHECSGESQASCPEQQFDAFRQSYYHCLTRRADALFELTDALLCTQGKVTDLAHLSLEPEHHRGYGALYDAVNSGNINHAALKTLIGALPVPKIPGPDGREGIVLAVDVSNWLRPDAGCSPGRAFCHTYARNGQAQMIPGWPYSFVAALEPGATSWTALLDIVRLEGGQDASLVTANQLREVVGRLIAAGQQQTSDPDILVLMDAGYDVVRLAWLLNDLPVILVGRLRSNRVFHAPAGERRGSTKGRGPRHGSKFVLRDPDTYPAPVCASSIVLQRYGTVEVVAFERMHPKIDSRGGFKDHQGHLPLIEGTVIGVRVQCLPGNPTPKPLWLWVSQPIPDDEREMDHGWSMYLRRFDWEHTFRFLKQNMGWTRPHLREPAAADRWTWIVLVAHTLLRLVRPLVVECRLPWQQSMPLSRLTPGRVRTTYRRVCQNAVHPAKPPIGSTTGPGRPKGSLNRVKPVTQPVGLAHYKVK</sequence>
<proteinExistence type="predicted"/>
<dbReference type="RefSeq" id="WP_221184792.1">
    <property type="nucleotide sequence ID" value="NZ_JACHVS010000005.1"/>
</dbReference>
<feature type="domain" description="Transposase IS701-like DDE" evidence="2">
    <location>
        <begin position="26"/>
        <end position="284"/>
    </location>
</feature>
<dbReference type="InterPro" id="IPR012337">
    <property type="entry name" value="RNaseH-like_sf"/>
</dbReference>
<evidence type="ECO:0000256" key="1">
    <source>
        <dbReference type="SAM" id="MobiDB-lite"/>
    </source>
</evidence>
<feature type="region of interest" description="Disordered" evidence="1">
    <location>
        <begin position="438"/>
        <end position="460"/>
    </location>
</feature>
<dbReference type="EMBL" id="JACHVS010000005">
    <property type="protein sequence ID" value="MBB2997579.1"/>
    <property type="molecule type" value="Genomic_DNA"/>
</dbReference>
<feature type="region of interest" description="Disordered" evidence="1">
    <location>
        <begin position="239"/>
        <end position="258"/>
    </location>
</feature>
<dbReference type="Pfam" id="PF13546">
    <property type="entry name" value="DDE_5"/>
    <property type="match status" value="1"/>
</dbReference>
<evidence type="ECO:0000313" key="3">
    <source>
        <dbReference type="EMBL" id="MBB2997579.1"/>
    </source>
</evidence>
<feature type="compositionally biased region" description="Basic residues" evidence="1">
    <location>
        <begin position="245"/>
        <end position="255"/>
    </location>
</feature>
<evidence type="ECO:0000313" key="4">
    <source>
        <dbReference type="Proteomes" id="UP000523000"/>
    </source>
</evidence>
<dbReference type="Proteomes" id="UP000523000">
    <property type="component" value="Unassembled WGS sequence"/>
</dbReference>
<dbReference type="InterPro" id="IPR038721">
    <property type="entry name" value="IS701-like_DDE_dom"/>
</dbReference>
<name>A0A839QMV1_9MICC</name>
<evidence type="ECO:0000259" key="2">
    <source>
        <dbReference type="Pfam" id="PF13546"/>
    </source>
</evidence>
<gene>
    <name evidence="3" type="ORF">E9229_003851</name>
</gene>
<organism evidence="3 4">
    <name type="scientific">Paeniglutamicibacter cryotolerans</name>
    <dbReference type="NCBI Taxonomy" id="670079"/>
    <lineage>
        <taxon>Bacteria</taxon>
        <taxon>Bacillati</taxon>
        <taxon>Actinomycetota</taxon>
        <taxon>Actinomycetes</taxon>
        <taxon>Micrococcales</taxon>
        <taxon>Micrococcaceae</taxon>
        <taxon>Paeniglutamicibacter</taxon>
    </lineage>
</organism>
<dbReference type="SUPFAM" id="SSF53098">
    <property type="entry name" value="Ribonuclease H-like"/>
    <property type="match status" value="1"/>
</dbReference>
<protein>
    <recommendedName>
        <fullName evidence="2">Transposase IS701-like DDE domain-containing protein</fullName>
    </recommendedName>
</protein>
<reference evidence="3 4" key="1">
    <citation type="submission" date="2020-08" db="EMBL/GenBank/DDBJ databases">
        <title>Sequencing the genomes of 1000 actinobacteria strains.</title>
        <authorList>
            <person name="Klenk H.-P."/>
        </authorList>
    </citation>
    <scope>NUCLEOTIDE SEQUENCE [LARGE SCALE GENOMIC DNA]</scope>
    <source>
        <strain evidence="3 4">DSM 22826</strain>
    </source>
</reference>
<dbReference type="AlphaFoldDB" id="A0A839QMV1"/>
<comment type="caution">
    <text evidence="3">The sequence shown here is derived from an EMBL/GenBank/DDBJ whole genome shotgun (WGS) entry which is preliminary data.</text>
</comment>
<dbReference type="NCBIfam" id="NF041680">
    <property type="entry name" value="transp_NF041680"/>
    <property type="match status" value="1"/>
</dbReference>
<accession>A0A839QMV1</accession>
<keyword evidence="4" id="KW-1185">Reference proteome</keyword>